<keyword evidence="3" id="KW-1185">Reference proteome</keyword>
<reference evidence="2 3" key="1">
    <citation type="submission" date="2014-04" db="EMBL/GenBank/DDBJ databases">
        <authorList>
            <consortium name="DOE Joint Genome Institute"/>
            <person name="Kuo A."/>
            <person name="Kohler A."/>
            <person name="Nagy L.G."/>
            <person name="Floudas D."/>
            <person name="Copeland A."/>
            <person name="Barry K.W."/>
            <person name="Cichocki N."/>
            <person name="Veneault-Fourrey C."/>
            <person name="LaButti K."/>
            <person name="Lindquist E.A."/>
            <person name="Lipzen A."/>
            <person name="Lundell T."/>
            <person name="Morin E."/>
            <person name="Murat C."/>
            <person name="Sun H."/>
            <person name="Tunlid A."/>
            <person name="Henrissat B."/>
            <person name="Grigoriev I.V."/>
            <person name="Hibbett D.S."/>
            <person name="Martin F."/>
            <person name="Nordberg H.P."/>
            <person name="Cantor M.N."/>
            <person name="Hua S.X."/>
        </authorList>
    </citation>
    <scope>NUCLEOTIDE SEQUENCE [LARGE SCALE GENOMIC DNA]</scope>
    <source>
        <strain evidence="2 3">LaAM-08-1</strain>
    </source>
</reference>
<proteinExistence type="predicted"/>
<accession>A0A0C9XWY6</accession>
<gene>
    <name evidence="2" type="ORF">K443DRAFT_611734</name>
</gene>
<sequence length="95" mass="10996">MTRWTRSKTFMTIANGEPFTHITAVYADVHFILYSQELTQCPWYRREYNPFVKHVVFHHNTSTTESLPVPSMHPTTGRADLSVGNSERDSSTLQH</sequence>
<dbReference type="AlphaFoldDB" id="A0A0C9XWY6"/>
<dbReference type="EMBL" id="KN838626">
    <property type="protein sequence ID" value="KIK00423.1"/>
    <property type="molecule type" value="Genomic_DNA"/>
</dbReference>
<reference evidence="3" key="2">
    <citation type="submission" date="2015-01" db="EMBL/GenBank/DDBJ databases">
        <title>Evolutionary Origins and Diversification of the Mycorrhizal Mutualists.</title>
        <authorList>
            <consortium name="DOE Joint Genome Institute"/>
            <consortium name="Mycorrhizal Genomics Consortium"/>
            <person name="Kohler A."/>
            <person name="Kuo A."/>
            <person name="Nagy L.G."/>
            <person name="Floudas D."/>
            <person name="Copeland A."/>
            <person name="Barry K.W."/>
            <person name="Cichocki N."/>
            <person name="Veneault-Fourrey C."/>
            <person name="LaButti K."/>
            <person name="Lindquist E.A."/>
            <person name="Lipzen A."/>
            <person name="Lundell T."/>
            <person name="Morin E."/>
            <person name="Murat C."/>
            <person name="Riley R."/>
            <person name="Ohm R."/>
            <person name="Sun H."/>
            <person name="Tunlid A."/>
            <person name="Henrissat B."/>
            <person name="Grigoriev I.V."/>
            <person name="Hibbett D.S."/>
            <person name="Martin F."/>
        </authorList>
    </citation>
    <scope>NUCLEOTIDE SEQUENCE [LARGE SCALE GENOMIC DNA]</scope>
    <source>
        <strain evidence="3">LaAM-08-1</strain>
    </source>
</reference>
<name>A0A0C9XWY6_9AGAR</name>
<feature type="compositionally biased region" description="Basic and acidic residues" evidence="1">
    <location>
        <begin position="86"/>
        <end position="95"/>
    </location>
</feature>
<protein>
    <submittedName>
        <fullName evidence="2">Uncharacterized protein</fullName>
    </submittedName>
</protein>
<evidence type="ECO:0000313" key="2">
    <source>
        <dbReference type="EMBL" id="KIK00423.1"/>
    </source>
</evidence>
<dbReference type="Proteomes" id="UP000054477">
    <property type="component" value="Unassembled WGS sequence"/>
</dbReference>
<dbReference type="HOGENOM" id="CLU_2373138_0_0_1"/>
<organism evidence="2 3">
    <name type="scientific">Laccaria amethystina LaAM-08-1</name>
    <dbReference type="NCBI Taxonomy" id="1095629"/>
    <lineage>
        <taxon>Eukaryota</taxon>
        <taxon>Fungi</taxon>
        <taxon>Dikarya</taxon>
        <taxon>Basidiomycota</taxon>
        <taxon>Agaricomycotina</taxon>
        <taxon>Agaricomycetes</taxon>
        <taxon>Agaricomycetidae</taxon>
        <taxon>Agaricales</taxon>
        <taxon>Agaricineae</taxon>
        <taxon>Hydnangiaceae</taxon>
        <taxon>Laccaria</taxon>
    </lineage>
</organism>
<feature type="region of interest" description="Disordered" evidence="1">
    <location>
        <begin position="63"/>
        <end position="95"/>
    </location>
</feature>
<evidence type="ECO:0000256" key="1">
    <source>
        <dbReference type="SAM" id="MobiDB-lite"/>
    </source>
</evidence>
<evidence type="ECO:0000313" key="3">
    <source>
        <dbReference type="Proteomes" id="UP000054477"/>
    </source>
</evidence>